<proteinExistence type="predicted"/>
<gene>
    <name evidence="1" type="primary">rpsT_0</name>
    <name evidence="1" type="ORF">CM83_103636</name>
</gene>
<name>A0A0A9Y357_LYGHE</name>
<dbReference type="AlphaFoldDB" id="A0A0A9Y357"/>
<feature type="non-terminal residue" evidence="1">
    <location>
        <position position="250"/>
    </location>
</feature>
<organism evidence="1">
    <name type="scientific">Lygus hesperus</name>
    <name type="common">Western plant bug</name>
    <dbReference type="NCBI Taxonomy" id="30085"/>
    <lineage>
        <taxon>Eukaryota</taxon>
        <taxon>Metazoa</taxon>
        <taxon>Ecdysozoa</taxon>
        <taxon>Arthropoda</taxon>
        <taxon>Hexapoda</taxon>
        <taxon>Insecta</taxon>
        <taxon>Pterygota</taxon>
        <taxon>Neoptera</taxon>
        <taxon>Paraneoptera</taxon>
        <taxon>Hemiptera</taxon>
        <taxon>Heteroptera</taxon>
        <taxon>Panheteroptera</taxon>
        <taxon>Cimicomorpha</taxon>
        <taxon>Miridae</taxon>
        <taxon>Mirini</taxon>
        <taxon>Lygus</taxon>
    </lineage>
</organism>
<keyword evidence="1" id="KW-0687">Ribonucleoprotein</keyword>
<protein>
    <submittedName>
        <fullName evidence="1">30S ribosomal protein S20</fullName>
    </submittedName>
</protein>
<evidence type="ECO:0000313" key="1">
    <source>
        <dbReference type="EMBL" id="JAG25543.1"/>
    </source>
</evidence>
<reference evidence="1" key="2">
    <citation type="submission" date="2014-07" db="EMBL/GenBank/DDBJ databases">
        <authorList>
            <person name="Hull J."/>
        </authorList>
    </citation>
    <scope>NUCLEOTIDE SEQUENCE</scope>
</reference>
<accession>A0A0A9Y357</accession>
<reference evidence="1" key="1">
    <citation type="journal article" date="2014" name="PLoS ONE">
        <title>Transcriptome-Based Identification of ABC Transporters in the Western Tarnished Plant Bug Lygus hesperus.</title>
        <authorList>
            <person name="Hull J.J."/>
            <person name="Chaney K."/>
            <person name="Geib S.M."/>
            <person name="Fabrick J.A."/>
            <person name="Brent C.S."/>
            <person name="Walsh D."/>
            <person name="Lavine L.C."/>
        </authorList>
    </citation>
    <scope>NUCLEOTIDE SEQUENCE</scope>
</reference>
<dbReference type="EMBL" id="GBHO01018061">
    <property type="protein sequence ID" value="JAG25543.1"/>
    <property type="molecule type" value="Transcribed_RNA"/>
</dbReference>
<dbReference type="GO" id="GO:0005840">
    <property type="term" value="C:ribosome"/>
    <property type="evidence" value="ECO:0007669"/>
    <property type="project" value="UniProtKB-KW"/>
</dbReference>
<sequence>MIAVNAAKFIFYSRMDPVTNPTAFLSDLAIFCNECTHSLELSAEELLVDAFCSIMMPLVKWEHWLELLRTCAPPLTVHCAKLFVNYVKKVTTNHTPKGRSKTLYSISKKDMTAARDSFTTFLSTQYSAVLNFDNLRLKPEAQSLIVHSMEFFNRKISSKIAVEIVSLLSDIIRSNTNLVVVASCWSALSHLKITAVLDVSEQCQLNTLLDTLKIRVKQDFIDFVSSPGLQFDSKLIEIKILGLINSGEVD</sequence>
<keyword evidence="1" id="KW-0689">Ribosomal protein</keyword>